<dbReference type="AlphaFoldDB" id="A0A1H7PIB2"/>
<organism evidence="1 2">
    <name type="scientific">Olivibacter domesticus</name>
    <name type="common">Pseudosphingobacterium domesticum</name>
    <dbReference type="NCBI Taxonomy" id="407022"/>
    <lineage>
        <taxon>Bacteria</taxon>
        <taxon>Pseudomonadati</taxon>
        <taxon>Bacteroidota</taxon>
        <taxon>Sphingobacteriia</taxon>
        <taxon>Sphingobacteriales</taxon>
        <taxon>Sphingobacteriaceae</taxon>
        <taxon>Olivibacter</taxon>
    </lineage>
</organism>
<keyword evidence="2" id="KW-1185">Reference proteome</keyword>
<dbReference type="EMBL" id="FOAF01000002">
    <property type="protein sequence ID" value="SEL35512.1"/>
    <property type="molecule type" value="Genomic_DNA"/>
</dbReference>
<name>A0A1H7PIB2_OLID1</name>
<evidence type="ECO:0000313" key="1">
    <source>
        <dbReference type="EMBL" id="SEL35512.1"/>
    </source>
</evidence>
<sequence length="45" mass="5273">MAFLDLSVCTFFKKIISMLFFVKMLLCLSNQSKLLWKLSLTNNKL</sequence>
<evidence type="ECO:0000313" key="2">
    <source>
        <dbReference type="Proteomes" id="UP000199421"/>
    </source>
</evidence>
<dbReference type="STRING" id="407022.SAMN05661044_02251"/>
<proteinExistence type="predicted"/>
<dbReference type="Proteomes" id="UP000199421">
    <property type="component" value="Unassembled WGS sequence"/>
</dbReference>
<reference evidence="2" key="1">
    <citation type="submission" date="2016-10" db="EMBL/GenBank/DDBJ databases">
        <authorList>
            <person name="Varghese N."/>
            <person name="Submissions S."/>
        </authorList>
    </citation>
    <scope>NUCLEOTIDE SEQUENCE [LARGE SCALE GENOMIC DNA]</scope>
    <source>
        <strain evidence="2">DSM 18733</strain>
    </source>
</reference>
<gene>
    <name evidence="1" type="ORF">SAMN05661044_02251</name>
</gene>
<protein>
    <submittedName>
        <fullName evidence="1">Uncharacterized protein</fullName>
    </submittedName>
</protein>
<accession>A0A1H7PIB2</accession>